<evidence type="ECO:0000256" key="1">
    <source>
        <dbReference type="SAM" id="MobiDB-lite"/>
    </source>
</evidence>
<reference evidence="2 3" key="1">
    <citation type="journal article" date="2021" name="Elife">
        <title>Chloroplast acquisition without the gene transfer in kleptoplastic sea slugs, Plakobranchus ocellatus.</title>
        <authorList>
            <person name="Maeda T."/>
            <person name="Takahashi S."/>
            <person name="Yoshida T."/>
            <person name="Shimamura S."/>
            <person name="Takaki Y."/>
            <person name="Nagai Y."/>
            <person name="Toyoda A."/>
            <person name="Suzuki Y."/>
            <person name="Arimoto A."/>
            <person name="Ishii H."/>
            <person name="Satoh N."/>
            <person name="Nishiyama T."/>
            <person name="Hasebe M."/>
            <person name="Maruyama T."/>
            <person name="Minagawa J."/>
            <person name="Obokata J."/>
            <person name="Shigenobu S."/>
        </authorList>
    </citation>
    <scope>NUCLEOTIDE SEQUENCE [LARGE SCALE GENOMIC DNA]</scope>
</reference>
<gene>
    <name evidence="2" type="ORF">ElyMa_003868800</name>
</gene>
<proteinExistence type="predicted"/>
<keyword evidence="3" id="KW-1185">Reference proteome</keyword>
<name>A0AAV4FKG9_9GAST</name>
<comment type="caution">
    <text evidence="2">The sequence shown here is derived from an EMBL/GenBank/DDBJ whole genome shotgun (WGS) entry which is preliminary data.</text>
</comment>
<feature type="region of interest" description="Disordered" evidence="1">
    <location>
        <begin position="75"/>
        <end position="101"/>
    </location>
</feature>
<dbReference type="EMBL" id="BMAT01007889">
    <property type="protein sequence ID" value="GFR73501.1"/>
    <property type="molecule type" value="Genomic_DNA"/>
</dbReference>
<feature type="compositionally biased region" description="Basic and acidic residues" evidence="1">
    <location>
        <begin position="80"/>
        <end position="101"/>
    </location>
</feature>
<organism evidence="2 3">
    <name type="scientific">Elysia marginata</name>
    <dbReference type="NCBI Taxonomy" id="1093978"/>
    <lineage>
        <taxon>Eukaryota</taxon>
        <taxon>Metazoa</taxon>
        <taxon>Spiralia</taxon>
        <taxon>Lophotrochozoa</taxon>
        <taxon>Mollusca</taxon>
        <taxon>Gastropoda</taxon>
        <taxon>Heterobranchia</taxon>
        <taxon>Euthyneura</taxon>
        <taxon>Panpulmonata</taxon>
        <taxon>Sacoglossa</taxon>
        <taxon>Placobranchoidea</taxon>
        <taxon>Plakobranchidae</taxon>
        <taxon>Elysia</taxon>
    </lineage>
</organism>
<sequence length="101" mass="11073">MRSEGGGNMMLGFGKEQTQKSVIGVELGEARDTTRSQHRIVVCSSGSQTDDSGEHRPREMGGYLPSLLHKYMCGSSLIEDGGRQSENKRHGEKEMETAQNS</sequence>
<evidence type="ECO:0000313" key="2">
    <source>
        <dbReference type="EMBL" id="GFR73501.1"/>
    </source>
</evidence>
<evidence type="ECO:0000313" key="3">
    <source>
        <dbReference type="Proteomes" id="UP000762676"/>
    </source>
</evidence>
<dbReference type="AlphaFoldDB" id="A0AAV4FKG9"/>
<feature type="region of interest" description="Disordered" evidence="1">
    <location>
        <begin position="28"/>
        <end position="62"/>
    </location>
</feature>
<accession>A0AAV4FKG9</accession>
<dbReference type="Proteomes" id="UP000762676">
    <property type="component" value="Unassembled WGS sequence"/>
</dbReference>
<protein>
    <submittedName>
        <fullName evidence="2">Uncharacterized protein</fullName>
    </submittedName>
</protein>